<evidence type="ECO:0000259" key="1">
    <source>
        <dbReference type="Pfam" id="PF12682"/>
    </source>
</evidence>
<name>A0A6N2ZRC1_9ACTN</name>
<reference evidence="2" key="1">
    <citation type="submission" date="2019-11" db="EMBL/GenBank/DDBJ databases">
        <authorList>
            <person name="Feng L."/>
        </authorList>
    </citation>
    <scope>NUCLEOTIDE SEQUENCE</scope>
    <source>
        <strain evidence="2">CaerofaciensLFYP39</strain>
    </source>
</reference>
<sequence>MAKTLVAYFSATGTTKDVACRLARVADSDLFAIVPANPYTSADLDWRDKQSRSTLEAADPSCRPAITSRVEHIEDYDVIFLGFPIWWYVAPAIVNTFLESYDLTGKTIVLFATSGGSGMGKTASTLRASALGATIVDGGILNNASDTELKKFAARYL</sequence>
<organism evidence="2">
    <name type="scientific">Collinsella aerofaciens</name>
    <dbReference type="NCBI Taxonomy" id="74426"/>
    <lineage>
        <taxon>Bacteria</taxon>
        <taxon>Bacillati</taxon>
        <taxon>Actinomycetota</taxon>
        <taxon>Coriobacteriia</taxon>
        <taxon>Coriobacteriales</taxon>
        <taxon>Coriobacteriaceae</taxon>
        <taxon>Collinsella</taxon>
    </lineage>
</organism>
<dbReference type="InterPro" id="IPR008254">
    <property type="entry name" value="Flavodoxin/NO_synth"/>
</dbReference>
<dbReference type="SUPFAM" id="SSF52218">
    <property type="entry name" value="Flavoproteins"/>
    <property type="match status" value="1"/>
</dbReference>
<protein>
    <submittedName>
        <fullName evidence="2">Flavodoxin</fullName>
    </submittedName>
</protein>
<proteinExistence type="predicted"/>
<dbReference type="GO" id="GO:0010181">
    <property type="term" value="F:FMN binding"/>
    <property type="evidence" value="ECO:0007669"/>
    <property type="project" value="InterPro"/>
</dbReference>
<gene>
    <name evidence="2" type="ORF">CALFYP39_00673</name>
</gene>
<dbReference type="EMBL" id="CACRTW010000007">
    <property type="protein sequence ID" value="VYT81904.1"/>
    <property type="molecule type" value="Genomic_DNA"/>
</dbReference>
<dbReference type="NCBIfam" id="NF005501">
    <property type="entry name" value="PRK07116.1"/>
    <property type="match status" value="1"/>
</dbReference>
<dbReference type="PANTHER" id="PTHR39201:SF1">
    <property type="entry name" value="FLAVODOXIN-LIKE DOMAIN-CONTAINING PROTEIN"/>
    <property type="match status" value="1"/>
</dbReference>
<dbReference type="Pfam" id="PF12682">
    <property type="entry name" value="Flavodoxin_4"/>
    <property type="match status" value="1"/>
</dbReference>
<dbReference type="PANTHER" id="PTHR39201">
    <property type="entry name" value="EXPORTED PROTEIN-RELATED"/>
    <property type="match status" value="1"/>
</dbReference>
<dbReference type="Gene3D" id="3.40.50.360">
    <property type="match status" value="1"/>
</dbReference>
<evidence type="ECO:0000313" key="2">
    <source>
        <dbReference type="EMBL" id="VYT81904.1"/>
    </source>
</evidence>
<dbReference type="InterPro" id="IPR029039">
    <property type="entry name" value="Flavoprotein-like_sf"/>
</dbReference>
<accession>A0A6N2ZRC1</accession>
<dbReference type="AlphaFoldDB" id="A0A6N2ZRC1"/>
<feature type="domain" description="Flavodoxin-like" evidence="1">
    <location>
        <begin position="3"/>
        <end position="152"/>
    </location>
</feature>
<dbReference type="RefSeq" id="WP_156597943.1">
    <property type="nucleotide sequence ID" value="NZ_CACRTW010000007.1"/>
</dbReference>